<dbReference type="InterPro" id="IPR000531">
    <property type="entry name" value="Beta-barrel_TonB"/>
</dbReference>
<dbReference type="InterPro" id="IPR039426">
    <property type="entry name" value="TonB-dep_rcpt-like"/>
</dbReference>
<dbReference type="SUPFAM" id="SSF56935">
    <property type="entry name" value="Porins"/>
    <property type="match status" value="1"/>
</dbReference>
<evidence type="ECO:0000256" key="1">
    <source>
        <dbReference type="ARBA" id="ARBA00004571"/>
    </source>
</evidence>
<keyword evidence="3" id="KW-1134">Transmembrane beta strand</keyword>
<protein>
    <recommendedName>
        <fullName evidence="15">TonB-dependent receptor</fullName>
    </recommendedName>
</protein>
<evidence type="ECO:0000313" key="14">
    <source>
        <dbReference type="Proteomes" id="UP000319374"/>
    </source>
</evidence>
<keyword evidence="8" id="KW-0675">Receptor</keyword>
<dbReference type="GO" id="GO:0015344">
    <property type="term" value="F:siderophore uptake transmembrane transporter activity"/>
    <property type="evidence" value="ECO:0007669"/>
    <property type="project" value="TreeGrafter"/>
</dbReference>
<keyword evidence="14" id="KW-1185">Reference proteome</keyword>
<feature type="domain" description="TonB-dependent receptor plug" evidence="12">
    <location>
        <begin position="88"/>
        <end position="175"/>
    </location>
</feature>
<keyword evidence="4" id="KW-0812">Transmembrane</keyword>
<dbReference type="Gene3D" id="2.40.170.20">
    <property type="entry name" value="TonB-dependent receptor, beta-barrel domain"/>
    <property type="match status" value="1"/>
</dbReference>
<evidence type="ECO:0000259" key="12">
    <source>
        <dbReference type="Pfam" id="PF07715"/>
    </source>
</evidence>
<evidence type="ECO:0000256" key="5">
    <source>
        <dbReference type="ARBA" id="ARBA00022729"/>
    </source>
</evidence>
<dbReference type="EMBL" id="AP019736">
    <property type="protein sequence ID" value="BBL07469.1"/>
    <property type="molecule type" value="Genomic_DNA"/>
</dbReference>
<dbReference type="InterPro" id="IPR036942">
    <property type="entry name" value="Beta-barrel_TonB_sf"/>
</dbReference>
<dbReference type="Proteomes" id="UP000319374">
    <property type="component" value="Chromosome"/>
</dbReference>
<dbReference type="AlphaFoldDB" id="A0A4Y1X4Q6"/>
<evidence type="ECO:0000256" key="8">
    <source>
        <dbReference type="ARBA" id="ARBA00023170"/>
    </source>
</evidence>
<dbReference type="InterPro" id="IPR012910">
    <property type="entry name" value="Plug_dom"/>
</dbReference>
<evidence type="ECO:0000259" key="11">
    <source>
        <dbReference type="Pfam" id="PF00593"/>
    </source>
</evidence>
<evidence type="ECO:0008006" key="15">
    <source>
        <dbReference type="Google" id="ProtNLM"/>
    </source>
</evidence>
<dbReference type="RefSeq" id="WP_141429638.1">
    <property type="nucleotide sequence ID" value="NZ_AP019736.1"/>
</dbReference>
<dbReference type="GO" id="GO:0009279">
    <property type="term" value="C:cell outer membrane"/>
    <property type="evidence" value="ECO:0007669"/>
    <property type="project" value="UniProtKB-SubCell"/>
</dbReference>
<comment type="subcellular location">
    <subcellularLocation>
        <location evidence="1">Cell outer membrane</location>
        <topology evidence="1">Multi-pass membrane protein</topology>
    </subcellularLocation>
</comment>
<dbReference type="Gene3D" id="2.170.130.10">
    <property type="entry name" value="TonB-dependent receptor, plug domain"/>
    <property type="match status" value="1"/>
</dbReference>
<dbReference type="PANTHER" id="PTHR30069">
    <property type="entry name" value="TONB-DEPENDENT OUTER MEMBRANE RECEPTOR"/>
    <property type="match status" value="1"/>
</dbReference>
<keyword evidence="5" id="KW-0732">Signal</keyword>
<proteinExistence type="inferred from homology"/>
<dbReference type="KEGG" id="ada:A5CPEGH6_21070"/>
<keyword evidence="9" id="KW-0998">Cell outer membrane</keyword>
<sequence>MEHILQKRIPCFKRWSRKGWSVFASLHRYVKIGVLAAGMSILLLATRGASAHNADTTAVLRTLRIREVGITGTQTAPVRNARSHTPLFDRKAFAAEPVQTLEAALRLAPSVDIRERGGKGAQADISVRGGSFDQTMVLLNGIDFTDARTGHQSHALPVDLDCISSVELLDGLPGVGAFAGAVNVRTAPLRPTYLRFEGAGGQYGYAYANLSGAVTEGRLSVLGAASFRRSDGYRHNTDFSNCNAYVRAVCEAPRAGLFDFQAGYQDRDFGSNGFYAAYNPDQWEHTATALASLRWLRSAGRFSFGASASYRKNFDRYDWTRGTAMNRHNTDNVGARVWSDYDWAAGTTSLGGDYAYNHIFSTNLGEKLDTPHGRYTHADARHTGNLWLRHEKHWRRFDAAASAGASFTPYGRAALWSLSGGWRPSEAWRVEVGAAQSMRLPTFTDLYYTSPAQVNNLGLRPERAVTVRLGAGYSRGCWSASADAYYRAGRDIIDWVWYDDVPENPETWRGKWHSEQTSRLNTFGIEFSGSYTVQEGFLRRVRVSYGYVTTDRNADIVARSAMDFMRHKAALGVEFRFLRRMSFALTGSLFDRNGDYTAYPVAGDSSRTETRGYEPYFLLDGRLQWEKGFCRLYVDATNLTDTRYCDLGGIPLPGFWCTAGVVLTFGR</sequence>
<organism evidence="13 14">
    <name type="scientific">Alistipes dispar</name>
    <dbReference type="NCBI Taxonomy" id="2585119"/>
    <lineage>
        <taxon>Bacteria</taxon>
        <taxon>Pseudomonadati</taxon>
        <taxon>Bacteroidota</taxon>
        <taxon>Bacteroidia</taxon>
        <taxon>Bacteroidales</taxon>
        <taxon>Rikenellaceae</taxon>
        <taxon>Alistipes</taxon>
    </lineage>
</organism>
<dbReference type="GO" id="GO:0044718">
    <property type="term" value="P:siderophore transmembrane transport"/>
    <property type="evidence" value="ECO:0007669"/>
    <property type="project" value="TreeGrafter"/>
</dbReference>
<evidence type="ECO:0000256" key="10">
    <source>
        <dbReference type="RuleBase" id="RU003357"/>
    </source>
</evidence>
<dbReference type="OrthoDB" id="9758472at2"/>
<feature type="domain" description="TonB-dependent receptor-like beta-barrel" evidence="11">
    <location>
        <begin position="260"/>
        <end position="639"/>
    </location>
</feature>
<evidence type="ECO:0000256" key="6">
    <source>
        <dbReference type="ARBA" id="ARBA00023077"/>
    </source>
</evidence>
<dbReference type="InterPro" id="IPR037066">
    <property type="entry name" value="Plug_dom_sf"/>
</dbReference>
<evidence type="ECO:0000256" key="9">
    <source>
        <dbReference type="ARBA" id="ARBA00023237"/>
    </source>
</evidence>
<evidence type="ECO:0000313" key="13">
    <source>
        <dbReference type="EMBL" id="BBL07469.1"/>
    </source>
</evidence>
<dbReference type="PANTHER" id="PTHR30069:SF29">
    <property type="entry name" value="HEMOGLOBIN AND HEMOGLOBIN-HAPTOGLOBIN-BINDING PROTEIN 1-RELATED"/>
    <property type="match status" value="1"/>
</dbReference>
<evidence type="ECO:0000256" key="7">
    <source>
        <dbReference type="ARBA" id="ARBA00023136"/>
    </source>
</evidence>
<gene>
    <name evidence="13" type="ORF">A5CPEGH6_21070</name>
</gene>
<accession>A0A4Y1X4Q6</accession>
<evidence type="ECO:0000256" key="3">
    <source>
        <dbReference type="ARBA" id="ARBA00022452"/>
    </source>
</evidence>
<evidence type="ECO:0000256" key="2">
    <source>
        <dbReference type="ARBA" id="ARBA00022448"/>
    </source>
</evidence>
<keyword evidence="6 10" id="KW-0798">TonB box</keyword>
<comment type="similarity">
    <text evidence="10">Belongs to the TonB-dependent receptor family.</text>
</comment>
<keyword evidence="2" id="KW-0813">Transport</keyword>
<reference evidence="14" key="1">
    <citation type="submission" date="2019-06" db="EMBL/GenBank/DDBJ databases">
        <title>Alistipes onderdonkii subsp. vulgaris subsp. nov., Alistipes dispar sp. nov. and Alistipes communis sp. nov., isolated from human faeces, and creation of Alistipes onderdonkii subsp. onderdonkii subsp. nov.</title>
        <authorList>
            <person name="Sakamoto M."/>
            <person name="Ikeyama N."/>
            <person name="Ogata Y."/>
            <person name="Suda W."/>
            <person name="Iino T."/>
            <person name="Hattori M."/>
            <person name="Ohkuma M."/>
        </authorList>
    </citation>
    <scope>NUCLEOTIDE SEQUENCE [LARGE SCALE GENOMIC DNA]</scope>
    <source>
        <strain evidence="14">5CPEGH6</strain>
    </source>
</reference>
<dbReference type="Pfam" id="PF00593">
    <property type="entry name" value="TonB_dep_Rec_b-barrel"/>
    <property type="match status" value="1"/>
</dbReference>
<name>A0A4Y1X4Q6_9BACT</name>
<evidence type="ECO:0000256" key="4">
    <source>
        <dbReference type="ARBA" id="ARBA00022692"/>
    </source>
</evidence>
<dbReference type="Pfam" id="PF07715">
    <property type="entry name" value="Plug"/>
    <property type="match status" value="1"/>
</dbReference>
<dbReference type="GeneID" id="98674095"/>
<keyword evidence="7 10" id="KW-0472">Membrane</keyword>